<dbReference type="OrthoDB" id="11472at2157"/>
<feature type="domain" description="HNH nuclease" evidence="2">
    <location>
        <begin position="312"/>
        <end position="369"/>
    </location>
</feature>
<dbReference type="InterPro" id="IPR003615">
    <property type="entry name" value="HNH_nuc"/>
</dbReference>
<dbReference type="AlphaFoldDB" id="A0A8T4GUL0"/>
<gene>
    <name evidence="3" type="ORF">J2753_001053</name>
</gene>
<feature type="transmembrane region" description="Helical" evidence="1">
    <location>
        <begin position="206"/>
        <end position="226"/>
    </location>
</feature>
<dbReference type="GO" id="GO:0008270">
    <property type="term" value="F:zinc ion binding"/>
    <property type="evidence" value="ECO:0007669"/>
    <property type="project" value="InterPro"/>
</dbReference>
<dbReference type="InterPro" id="IPR016024">
    <property type="entry name" value="ARM-type_fold"/>
</dbReference>
<keyword evidence="4" id="KW-1185">Reference proteome</keyword>
<dbReference type="InterPro" id="IPR011989">
    <property type="entry name" value="ARM-like"/>
</dbReference>
<dbReference type="Gene3D" id="1.10.30.50">
    <property type="match status" value="1"/>
</dbReference>
<protein>
    <recommendedName>
        <fullName evidence="2">HNH nuclease domain-containing protein</fullName>
    </recommendedName>
</protein>
<keyword evidence="1" id="KW-0472">Membrane</keyword>
<organism evidence="3 4">
    <name type="scientific">Halolamina salifodinae</name>
    <dbReference type="NCBI Taxonomy" id="1202767"/>
    <lineage>
        <taxon>Archaea</taxon>
        <taxon>Methanobacteriati</taxon>
        <taxon>Methanobacteriota</taxon>
        <taxon>Stenosarchaea group</taxon>
        <taxon>Halobacteria</taxon>
        <taxon>Halobacteriales</taxon>
        <taxon>Haloferacaceae</taxon>
    </lineage>
</organism>
<dbReference type="Gene3D" id="1.25.10.10">
    <property type="entry name" value="Leucine-rich Repeat Variant"/>
    <property type="match status" value="1"/>
</dbReference>
<sequence length="379" mass="41779">MAGNSTADGREQAKRLALLAETDPASAVNHLPDLPPLLVADDAETRVEATRVLVPLSVHFPEQLRSISDAILARLDDEHTVARQNILLTIANLATWFPQDFGDGTDLMVELLNADEFEERVAAGSALSKIAYYRPNLVTPREEALETLKARIAVENIDQVEMSHGDEDIFDGAIQALEGGDMPSRVLEDDLASTGLRTKISKPTRAAITGLLWVPLAIASVFFWSYRALKYFRSLGVNKYTSVGKLIELTLRTTYGHLKHVTLLYPFSRAQLYVRRSPIATPTGVLPWFVGTTPTKVDRTKRTPPLPDNWGAIARSVRQRDGYECRNCGALGGPRGGSSELHVDHAMPRSKGGADHPKNLRTLCRGCHEARHGRKFSNE</sequence>
<dbReference type="RefSeq" id="WP_209490860.1">
    <property type="nucleotide sequence ID" value="NZ_JAGGLC010000002.1"/>
</dbReference>
<dbReference type="EMBL" id="JAGGLC010000002">
    <property type="protein sequence ID" value="MBP1986559.1"/>
    <property type="molecule type" value="Genomic_DNA"/>
</dbReference>
<proteinExistence type="predicted"/>
<evidence type="ECO:0000313" key="4">
    <source>
        <dbReference type="Proteomes" id="UP000823736"/>
    </source>
</evidence>
<evidence type="ECO:0000259" key="2">
    <source>
        <dbReference type="SMART" id="SM00507"/>
    </source>
</evidence>
<dbReference type="SMART" id="SM00507">
    <property type="entry name" value="HNHc"/>
    <property type="match status" value="1"/>
</dbReference>
<dbReference type="Proteomes" id="UP000823736">
    <property type="component" value="Unassembled WGS sequence"/>
</dbReference>
<comment type="caution">
    <text evidence="3">The sequence shown here is derived from an EMBL/GenBank/DDBJ whole genome shotgun (WGS) entry which is preliminary data.</text>
</comment>
<evidence type="ECO:0000313" key="3">
    <source>
        <dbReference type="EMBL" id="MBP1986559.1"/>
    </source>
</evidence>
<name>A0A8T4GUL0_9EURY</name>
<keyword evidence="1" id="KW-1133">Transmembrane helix</keyword>
<dbReference type="SUPFAM" id="SSF48371">
    <property type="entry name" value="ARM repeat"/>
    <property type="match status" value="1"/>
</dbReference>
<dbReference type="CDD" id="cd00085">
    <property type="entry name" value="HNHc"/>
    <property type="match status" value="1"/>
</dbReference>
<dbReference type="InterPro" id="IPR002711">
    <property type="entry name" value="HNH"/>
</dbReference>
<keyword evidence="1" id="KW-0812">Transmembrane</keyword>
<accession>A0A8T4GUL0</accession>
<dbReference type="GO" id="GO:0003676">
    <property type="term" value="F:nucleic acid binding"/>
    <property type="evidence" value="ECO:0007669"/>
    <property type="project" value="InterPro"/>
</dbReference>
<dbReference type="GO" id="GO:0004519">
    <property type="term" value="F:endonuclease activity"/>
    <property type="evidence" value="ECO:0007669"/>
    <property type="project" value="InterPro"/>
</dbReference>
<reference evidence="3" key="1">
    <citation type="submission" date="2021-03" db="EMBL/GenBank/DDBJ databases">
        <title>Genomic Encyclopedia of Type Strains, Phase IV (KMG-IV): sequencing the most valuable type-strain genomes for metagenomic binning, comparative biology and taxonomic classification.</title>
        <authorList>
            <person name="Goeker M."/>
        </authorList>
    </citation>
    <scope>NUCLEOTIDE SEQUENCE</scope>
    <source>
        <strain evidence="3">DSM 26232</strain>
    </source>
</reference>
<evidence type="ECO:0000256" key="1">
    <source>
        <dbReference type="SAM" id="Phobius"/>
    </source>
</evidence>
<dbReference type="Pfam" id="PF01844">
    <property type="entry name" value="HNH"/>
    <property type="match status" value="1"/>
</dbReference>